<dbReference type="InterPro" id="IPR011333">
    <property type="entry name" value="SKP1/BTB/POZ_sf"/>
</dbReference>
<dbReference type="SMART" id="SM00225">
    <property type="entry name" value="BTB"/>
    <property type="match status" value="1"/>
</dbReference>
<sequence>MSKQSSGKVPLYEKILKRKDSTKVTGSTSTITNASTSASTSKESIGETQENIYATISEGTRSEASTEVMNIDSTASFHYETNNEPQSEQQSVASTYYKTYCRTCYTTDVYDYTWQLEHFPMVYKSMPVIQSSAISKPLWCKIEMRLCQAVADKSEDTIIKFHILLYTEEAYHGVWDISAIYLDEKRLCASTGGYVTNNSCLYETTAQTLLQYLEEDRLTLNFTITVARDMLNETLHSIPLRTNRINETEDYRNLIINKANLYSSQIIFKKDYGTDNYIFKISKGLLQSTRSTYFTKLCNMHRRDEDQDSTVILDDESDIFVIMLTFIKTGSLPESVSSNYDTLTKLLRAAHKYDIVELKSLCEQYLIANITVKNVINLLDVAIEFKADKLRKHIIYYIKFYFKELIKLEEFQKLPQICLNEITKVLQECKVENESEIDVSTKFT</sequence>
<dbReference type="OrthoDB" id="7554223at2759"/>
<dbReference type="InterPro" id="IPR000210">
    <property type="entry name" value="BTB/POZ_dom"/>
</dbReference>
<dbReference type="CDD" id="cd14733">
    <property type="entry name" value="BACK"/>
    <property type="match status" value="1"/>
</dbReference>
<name>A0A3L8DMS0_OOCBI</name>
<evidence type="ECO:0000313" key="3">
    <source>
        <dbReference type="EMBL" id="RLU21482.1"/>
    </source>
</evidence>
<feature type="region of interest" description="Disordered" evidence="1">
    <location>
        <begin position="20"/>
        <end position="44"/>
    </location>
</feature>
<accession>A0A3L8DMS0</accession>
<dbReference type="Proteomes" id="UP000279307">
    <property type="component" value="Chromosome 6"/>
</dbReference>
<feature type="domain" description="BTB" evidence="2">
    <location>
        <begin position="264"/>
        <end position="370"/>
    </location>
</feature>
<evidence type="ECO:0000313" key="4">
    <source>
        <dbReference type="Proteomes" id="UP000279307"/>
    </source>
</evidence>
<reference evidence="3 4" key="1">
    <citation type="journal article" date="2018" name="Genome Res.">
        <title>The genomic architecture and molecular evolution of ant odorant receptors.</title>
        <authorList>
            <person name="McKenzie S.K."/>
            <person name="Kronauer D.J.C."/>
        </authorList>
    </citation>
    <scope>NUCLEOTIDE SEQUENCE [LARGE SCALE GENOMIC DNA]</scope>
    <source>
        <strain evidence="3">Clonal line C1</strain>
    </source>
</reference>
<evidence type="ECO:0000259" key="2">
    <source>
        <dbReference type="SMART" id="SM00225"/>
    </source>
</evidence>
<dbReference type="EMBL" id="QOIP01000006">
    <property type="protein sequence ID" value="RLU21482.1"/>
    <property type="molecule type" value="Genomic_DNA"/>
</dbReference>
<dbReference type="AlphaFoldDB" id="A0A3L8DMS0"/>
<dbReference type="Gene3D" id="3.30.710.10">
    <property type="entry name" value="Potassium Channel Kv1.1, Chain A"/>
    <property type="match status" value="1"/>
</dbReference>
<comment type="caution">
    <text evidence="3">The sequence shown here is derived from an EMBL/GenBank/DDBJ whole genome shotgun (WGS) entry which is preliminary data.</text>
</comment>
<proteinExistence type="predicted"/>
<dbReference type="Pfam" id="PF00651">
    <property type="entry name" value="BTB"/>
    <property type="match status" value="1"/>
</dbReference>
<gene>
    <name evidence="3" type="ORF">DMN91_005855</name>
</gene>
<organism evidence="3 4">
    <name type="scientific">Ooceraea biroi</name>
    <name type="common">Clonal raider ant</name>
    <name type="synonym">Cerapachys biroi</name>
    <dbReference type="NCBI Taxonomy" id="2015173"/>
    <lineage>
        <taxon>Eukaryota</taxon>
        <taxon>Metazoa</taxon>
        <taxon>Ecdysozoa</taxon>
        <taxon>Arthropoda</taxon>
        <taxon>Hexapoda</taxon>
        <taxon>Insecta</taxon>
        <taxon>Pterygota</taxon>
        <taxon>Neoptera</taxon>
        <taxon>Endopterygota</taxon>
        <taxon>Hymenoptera</taxon>
        <taxon>Apocrita</taxon>
        <taxon>Aculeata</taxon>
        <taxon>Formicoidea</taxon>
        <taxon>Formicidae</taxon>
        <taxon>Dorylinae</taxon>
        <taxon>Ooceraea</taxon>
    </lineage>
</organism>
<evidence type="ECO:0000256" key="1">
    <source>
        <dbReference type="SAM" id="MobiDB-lite"/>
    </source>
</evidence>
<dbReference type="SUPFAM" id="SSF54695">
    <property type="entry name" value="POZ domain"/>
    <property type="match status" value="1"/>
</dbReference>
<protein>
    <recommendedName>
        <fullName evidence="2">BTB domain-containing protein</fullName>
    </recommendedName>
</protein>
<feature type="compositionally biased region" description="Low complexity" evidence="1">
    <location>
        <begin position="25"/>
        <end position="41"/>
    </location>
</feature>
<dbReference type="PANTHER" id="PTHR24413">
    <property type="entry name" value="SPECKLE-TYPE POZ PROTEIN"/>
    <property type="match status" value="1"/>
</dbReference>